<dbReference type="PROSITE" id="PS51186">
    <property type="entry name" value="GNAT"/>
    <property type="match status" value="1"/>
</dbReference>
<dbReference type="GO" id="GO:0016747">
    <property type="term" value="F:acyltransferase activity, transferring groups other than amino-acyl groups"/>
    <property type="evidence" value="ECO:0007669"/>
    <property type="project" value="InterPro"/>
</dbReference>
<dbReference type="InterPro" id="IPR000182">
    <property type="entry name" value="GNAT_dom"/>
</dbReference>
<name>A0A2T5RIZ9_9FIRM</name>
<evidence type="ECO:0000313" key="3">
    <source>
        <dbReference type="Proteomes" id="UP000244089"/>
    </source>
</evidence>
<evidence type="ECO:0000259" key="1">
    <source>
        <dbReference type="PROSITE" id="PS51186"/>
    </source>
</evidence>
<sequence>MEFRKYKNEEIDKIEALFVKTFSDSEGEAEGKLIGELASALLTKTNSEDLYAYNALANGQIIASIIFTRLEFEKGKFNAFLLSPVAVLPEYQGRGIGQKLINFGHKDLKKKGIELVFTYGDINFYSKVGYKKISEEIVNAPLKLSYPEGWLGQNLNNGKIPVITGASHCVEALNHPKYW</sequence>
<keyword evidence="2" id="KW-0808">Transferase</keyword>
<dbReference type="Pfam" id="PF13527">
    <property type="entry name" value="Acetyltransf_9"/>
    <property type="match status" value="1"/>
</dbReference>
<feature type="domain" description="N-acetyltransferase" evidence="1">
    <location>
        <begin position="1"/>
        <end position="156"/>
    </location>
</feature>
<dbReference type="SUPFAM" id="SSF55729">
    <property type="entry name" value="Acyl-CoA N-acyltransferases (Nat)"/>
    <property type="match status" value="1"/>
</dbReference>
<dbReference type="Gene3D" id="3.40.630.30">
    <property type="match status" value="1"/>
</dbReference>
<dbReference type="AlphaFoldDB" id="A0A2T5RIZ9"/>
<dbReference type="Proteomes" id="UP000244089">
    <property type="component" value="Unassembled WGS sequence"/>
</dbReference>
<organism evidence="2 3">
    <name type="scientific">Halanaerobium saccharolyticum</name>
    <dbReference type="NCBI Taxonomy" id="43595"/>
    <lineage>
        <taxon>Bacteria</taxon>
        <taxon>Bacillati</taxon>
        <taxon>Bacillota</taxon>
        <taxon>Clostridia</taxon>
        <taxon>Halanaerobiales</taxon>
        <taxon>Halanaerobiaceae</taxon>
        <taxon>Halanaerobium</taxon>
    </lineage>
</organism>
<evidence type="ECO:0000313" key="2">
    <source>
        <dbReference type="EMBL" id="PTV98397.1"/>
    </source>
</evidence>
<dbReference type="OrthoDB" id="9797178at2"/>
<accession>A0A2T5RIZ9</accession>
<proteinExistence type="predicted"/>
<dbReference type="EMBL" id="QAXS01000017">
    <property type="protein sequence ID" value="PTV98397.1"/>
    <property type="molecule type" value="Genomic_DNA"/>
</dbReference>
<dbReference type="RefSeq" id="WP_108140537.1">
    <property type="nucleotide sequence ID" value="NZ_QAXS01000017.1"/>
</dbReference>
<comment type="caution">
    <text evidence="2">The sequence shown here is derived from an EMBL/GenBank/DDBJ whole genome shotgun (WGS) entry which is preliminary data.</text>
</comment>
<protein>
    <submittedName>
        <fullName evidence="2">Putative N-acetyltransferase YhbS</fullName>
    </submittedName>
</protein>
<dbReference type="InterPro" id="IPR016181">
    <property type="entry name" value="Acyl_CoA_acyltransferase"/>
</dbReference>
<gene>
    <name evidence="2" type="ORF">C8C76_11754</name>
</gene>
<dbReference type="CDD" id="cd04301">
    <property type="entry name" value="NAT_SF"/>
    <property type="match status" value="1"/>
</dbReference>
<reference evidence="2 3" key="1">
    <citation type="submission" date="2018-04" db="EMBL/GenBank/DDBJ databases">
        <title>Subsurface microbial communities from deep shales in Ohio and West Virginia, USA.</title>
        <authorList>
            <person name="Wrighton K."/>
        </authorList>
    </citation>
    <scope>NUCLEOTIDE SEQUENCE [LARGE SCALE GENOMIC DNA]</scope>
    <source>
        <strain evidence="2 3">WC1</strain>
    </source>
</reference>